<comment type="subcellular location">
    <subcellularLocation>
        <location evidence="1">Membrane</location>
        <topology evidence="1">Multi-pass membrane protein</topology>
    </subcellularLocation>
</comment>
<gene>
    <name evidence="12" type="ORF">QQS21_004944</name>
</gene>
<dbReference type="PANTHER" id="PTHR28097:SF1">
    <property type="entry name" value="PHEROMONE A FACTOR RECEPTOR"/>
    <property type="match status" value="1"/>
</dbReference>
<evidence type="ECO:0000256" key="8">
    <source>
        <dbReference type="ARBA" id="ARBA00023170"/>
    </source>
</evidence>
<dbReference type="CDD" id="cd14966">
    <property type="entry name" value="7tmD_STE3"/>
    <property type="match status" value="1"/>
</dbReference>
<evidence type="ECO:0000256" key="3">
    <source>
        <dbReference type="ARBA" id="ARBA00022507"/>
    </source>
</evidence>
<reference evidence="12" key="1">
    <citation type="submission" date="2023-06" db="EMBL/GenBank/DDBJ databases">
        <title>Conoideocrella luteorostrata (Hypocreales: Clavicipitaceae), a potential biocontrol fungus for elongate hemlock scale in United States Christmas tree production areas.</title>
        <authorList>
            <person name="Barrett H."/>
            <person name="Lovett B."/>
            <person name="Macias A.M."/>
            <person name="Stajich J.E."/>
            <person name="Kasson M.T."/>
        </authorList>
    </citation>
    <scope>NUCLEOTIDE SEQUENCE</scope>
    <source>
        <strain evidence="12">ARSEF 14590</strain>
    </source>
</reference>
<dbReference type="Proteomes" id="UP001251528">
    <property type="component" value="Unassembled WGS sequence"/>
</dbReference>
<evidence type="ECO:0000256" key="11">
    <source>
        <dbReference type="SAM" id="Phobius"/>
    </source>
</evidence>
<protein>
    <recommendedName>
        <fullName evidence="14">Pheromone receptor</fullName>
    </recommendedName>
</protein>
<name>A0AAJ0CQC1_9HYPO</name>
<keyword evidence="7 11" id="KW-0472">Membrane</keyword>
<dbReference type="EMBL" id="JASWJB010000077">
    <property type="protein sequence ID" value="KAK2600303.1"/>
    <property type="molecule type" value="Genomic_DNA"/>
</dbReference>
<feature type="transmembrane region" description="Helical" evidence="11">
    <location>
        <begin position="63"/>
        <end position="86"/>
    </location>
</feature>
<proteinExistence type="inferred from homology"/>
<evidence type="ECO:0000256" key="2">
    <source>
        <dbReference type="ARBA" id="ARBA00011085"/>
    </source>
</evidence>
<evidence type="ECO:0000313" key="12">
    <source>
        <dbReference type="EMBL" id="KAK2600303.1"/>
    </source>
</evidence>
<feature type="transmembrane region" description="Helical" evidence="11">
    <location>
        <begin position="334"/>
        <end position="355"/>
    </location>
</feature>
<dbReference type="PANTHER" id="PTHR28097">
    <property type="entry name" value="PHEROMONE A FACTOR RECEPTOR"/>
    <property type="match status" value="1"/>
</dbReference>
<keyword evidence="5 11" id="KW-1133">Transmembrane helix</keyword>
<feature type="transmembrane region" description="Helical" evidence="11">
    <location>
        <begin position="106"/>
        <end position="127"/>
    </location>
</feature>
<evidence type="ECO:0000256" key="7">
    <source>
        <dbReference type="ARBA" id="ARBA00023136"/>
    </source>
</evidence>
<dbReference type="Pfam" id="PF02076">
    <property type="entry name" value="STE3"/>
    <property type="match status" value="2"/>
</dbReference>
<feature type="transmembrane region" description="Helical" evidence="11">
    <location>
        <begin position="32"/>
        <end position="51"/>
    </location>
</feature>
<keyword evidence="8" id="KW-0675">Receptor</keyword>
<comment type="caution">
    <text evidence="12">The sequence shown here is derived from an EMBL/GenBank/DDBJ whole genome shotgun (WGS) entry which is preliminary data.</text>
</comment>
<evidence type="ECO:0000313" key="13">
    <source>
        <dbReference type="Proteomes" id="UP001251528"/>
    </source>
</evidence>
<feature type="compositionally biased region" description="Polar residues" evidence="10">
    <location>
        <begin position="540"/>
        <end position="550"/>
    </location>
</feature>
<keyword evidence="6" id="KW-0297">G-protein coupled receptor</keyword>
<feature type="region of interest" description="Disordered" evidence="10">
    <location>
        <begin position="526"/>
        <end position="550"/>
    </location>
</feature>
<evidence type="ECO:0000256" key="10">
    <source>
        <dbReference type="SAM" id="MobiDB-lite"/>
    </source>
</evidence>
<feature type="transmembrane region" description="Helical" evidence="11">
    <location>
        <begin position="148"/>
        <end position="169"/>
    </location>
</feature>
<feature type="transmembrane region" description="Helical" evidence="11">
    <location>
        <begin position="189"/>
        <end position="210"/>
    </location>
</feature>
<organism evidence="12 13">
    <name type="scientific">Conoideocrella luteorostrata</name>
    <dbReference type="NCBI Taxonomy" id="1105319"/>
    <lineage>
        <taxon>Eukaryota</taxon>
        <taxon>Fungi</taxon>
        <taxon>Dikarya</taxon>
        <taxon>Ascomycota</taxon>
        <taxon>Pezizomycotina</taxon>
        <taxon>Sordariomycetes</taxon>
        <taxon>Hypocreomycetidae</taxon>
        <taxon>Hypocreales</taxon>
        <taxon>Clavicipitaceae</taxon>
        <taxon>Conoideocrella</taxon>
    </lineage>
</organism>
<evidence type="ECO:0000256" key="5">
    <source>
        <dbReference type="ARBA" id="ARBA00022989"/>
    </source>
</evidence>
<evidence type="ECO:0008006" key="14">
    <source>
        <dbReference type="Google" id="ProtNLM"/>
    </source>
</evidence>
<evidence type="ECO:0000256" key="4">
    <source>
        <dbReference type="ARBA" id="ARBA00022692"/>
    </source>
</evidence>
<keyword evidence="9" id="KW-0807">Transducer</keyword>
<sequence length="550" mass="61411">METSPTHWLDARGKTTIVATAPIHPPYTSPALTANLVCRVLLAIVANLVCLVPLRLLYRNGEFAVVVFILNVEIKNLETIINSLIWRNDDLLSWWHGYGWCDVDAYIHNASIGLYVTCLLAIMRNLAQQVGLMRASALTAKERRRRNVIQALIIFPFPILQMALTWPLAAQRYLVGTLIGCNWVAHQSWPFLVFFVLPPPIFALITAGYAGKTVIPVNYHAQPCMFEVHGLTNYPLQLPVLIYKRFRDVFKTTETALSTNRIALQRSQRAKRKLYLMVISILIPFFPVVVAIAVFNTVQMNGIKPYNYDLIHNQGSPFPWNTILFLSSSQINWVFMNNCYINIATALPVFIFFGLTKEAINNYRQLALLVGLGVIFPGLREEYDPDKVTPAGGSSSSPSQLQAIVSTPSTVASPTWSDPHSHDAPASIEGILRQQPQADAEYTAERTTTTQPNPFLFRRLYNISVPPFLSRWFRSKQGVSEATELGSVLEPVQSISPLTQSCQPLDSSSLQTAIWAGEEGRCDSSDALRISRKPMADNDVQAQTHLPSVS</sequence>
<evidence type="ECO:0000256" key="1">
    <source>
        <dbReference type="ARBA" id="ARBA00004141"/>
    </source>
</evidence>
<keyword evidence="13" id="KW-1185">Reference proteome</keyword>
<dbReference type="GO" id="GO:0005886">
    <property type="term" value="C:plasma membrane"/>
    <property type="evidence" value="ECO:0007669"/>
    <property type="project" value="TreeGrafter"/>
</dbReference>
<dbReference type="GO" id="GO:0004932">
    <property type="term" value="F:mating-type factor pheromone receptor activity"/>
    <property type="evidence" value="ECO:0007669"/>
    <property type="project" value="InterPro"/>
</dbReference>
<evidence type="ECO:0000256" key="6">
    <source>
        <dbReference type="ARBA" id="ARBA00023040"/>
    </source>
</evidence>
<keyword evidence="3" id="KW-0589">Pheromone response</keyword>
<comment type="similarity">
    <text evidence="2">Belongs to the G-protein coupled receptor 4 family.</text>
</comment>
<keyword evidence="4 11" id="KW-0812">Transmembrane</keyword>
<dbReference type="AlphaFoldDB" id="A0AAJ0CQC1"/>
<accession>A0AAJ0CQC1</accession>
<dbReference type="GO" id="GO:0000750">
    <property type="term" value="P:pheromone-dependent signal transduction involved in conjugation with cellular fusion"/>
    <property type="evidence" value="ECO:0007669"/>
    <property type="project" value="TreeGrafter"/>
</dbReference>
<dbReference type="InterPro" id="IPR001499">
    <property type="entry name" value="GPCR_STE3"/>
</dbReference>
<feature type="transmembrane region" description="Helical" evidence="11">
    <location>
        <begin position="274"/>
        <end position="295"/>
    </location>
</feature>
<evidence type="ECO:0000256" key="9">
    <source>
        <dbReference type="ARBA" id="ARBA00023224"/>
    </source>
</evidence>